<dbReference type="GO" id="GO:0005634">
    <property type="term" value="C:nucleus"/>
    <property type="evidence" value="ECO:0000318"/>
    <property type="project" value="GO_Central"/>
</dbReference>
<evidence type="ECO:0000313" key="7">
    <source>
        <dbReference type="Araport" id="AT4G28820"/>
    </source>
</evidence>
<dbReference type="SUPFAM" id="SSF144232">
    <property type="entry name" value="HIT/MYND zinc finger-like"/>
    <property type="match status" value="1"/>
</dbReference>
<dbReference type="Pfam" id="PF04438">
    <property type="entry name" value="zf-HIT"/>
    <property type="match status" value="1"/>
</dbReference>
<reference evidence="8 9" key="1">
    <citation type="journal article" date="1999" name="Nature">
        <title>Sequence and analysis of chromosome 4 of the plant Arabidopsis thaliana.</title>
        <authorList>
            <consortium name="EU"/>
            <consortium name="CSHL and WU Arabidopsis Sequencing Project"/>
            <person name="Mayer K."/>
            <person name="Schuller C."/>
            <person name="Wambutt R."/>
            <person name="Murphy G."/>
            <person name="Volckaert G."/>
            <person name="Pohl T."/>
            <person name="Dusterhoft A."/>
            <person name="Stiekema W."/>
            <person name="Entian K.D."/>
            <person name="Terryn N."/>
            <person name="Harris B."/>
            <person name="Ansorge W."/>
            <person name="Brandt P."/>
            <person name="Grivell L."/>
            <person name="Rieger M."/>
            <person name="Weichselgartner M."/>
            <person name="de Simone V."/>
            <person name="Obermaier B."/>
            <person name="Mache R."/>
            <person name="Muller M."/>
            <person name="Kreis M."/>
            <person name="Delseny M."/>
            <person name="Puigdomenech P."/>
            <person name="Watson M."/>
            <person name="Schmidtheini T."/>
            <person name="Reichert B."/>
            <person name="Portatelle D."/>
            <person name="Perez-Alonso M."/>
            <person name="Boutry M."/>
            <person name="Bancroft I."/>
            <person name="Vos P."/>
            <person name="Hoheisel J."/>
            <person name="Zimmermann W."/>
            <person name="Wedler H."/>
            <person name="Ridley P."/>
            <person name="Langham S.A."/>
            <person name="McCullagh B."/>
            <person name="Bilham L."/>
            <person name="Robben J."/>
            <person name="Van der Schueren J."/>
            <person name="Grymonprez B."/>
            <person name="Chuang Y.J."/>
            <person name="Vandenbussche F."/>
            <person name="Braeken M."/>
            <person name="Weltjens I."/>
            <person name="Voet M."/>
            <person name="Bastiaens I."/>
            <person name="Aert R."/>
            <person name="Defoor E."/>
            <person name="Weitzenegger T."/>
            <person name="Bothe G."/>
            <person name="Ramsperger U."/>
            <person name="Hilbert H."/>
            <person name="Braun M."/>
            <person name="Holzer E."/>
            <person name="Brandt A."/>
            <person name="Peters S."/>
            <person name="van Staveren M."/>
            <person name="Dirske W."/>
            <person name="Mooijman P."/>
            <person name="Klein Lankhorst R."/>
            <person name="Rose M."/>
            <person name="Hauf J."/>
            <person name="Kotter P."/>
            <person name="Berneiser S."/>
            <person name="Hempel S."/>
            <person name="Feldpausch M."/>
            <person name="Lamberth S."/>
            <person name="Van den Daele H."/>
            <person name="De Keyser A."/>
            <person name="Buysshaert C."/>
            <person name="Gielen J."/>
            <person name="Villarroel R."/>
            <person name="De Clercq R."/>
            <person name="Van Montagu M."/>
            <person name="Rogers J."/>
            <person name="Cronin A."/>
            <person name="Quail M."/>
            <person name="Bray-Allen S."/>
            <person name="Clark L."/>
            <person name="Doggett J."/>
            <person name="Hall S."/>
            <person name="Kay M."/>
            <person name="Lennard N."/>
            <person name="McLay K."/>
            <person name="Mayes R."/>
            <person name="Pettett A."/>
            <person name="Rajandream M.A."/>
            <person name="Lyne M."/>
            <person name="Benes V."/>
            <person name="Rechmann S."/>
            <person name="Borkova D."/>
            <person name="Blocker H."/>
            <person name="Scharfe M."/>
            <person name="Grimm M."/>
            <person name="Lohnert T.H."/>
            <person name="Dose S."/>
            <person name="de Haan M."/>
            <person name="Maarse A."/>
            <person name="Schafer M."/>
            <person name="Muller-Auer S."/>
            <person name="Gabel C."/>
            <person name="Fuchs M."/>
            <person name="Fartmann B."/>
            <person name="Granderath K."/>
            <person name="Dauner D."/>
            <person name="Herzl A."/>
            <person name="Neumann S."/>
            <person name="Argiriou A."/>
            <person name="Vitale D."/>
            <person name="Liguori R."/>
            <person name="Piravandi E."/>
            <person name="Massenet O."/>
            <person name="Quigley F."/>
            <person name="Clabauld G."/>
            <person name="Mundlein A."/>
            <person name="Felber R."/>
            <person name="Schnabl S."/>
            <person name="Hiller R."/>
            <person name="Schmidt W."/>
            <person name="Lecharny A."/>
            <person name="Aubourg S."/>
            <person name="Chefdor F."/>
            <person name="Cooke R."/>
            <person name="Berger C."/>
            <person name="Montfort A."/>
            <person name="Casacuberta E."/>
            <person name="Gibbons T."/>
            <person name="Weber N."/>
            <person name="Vandenbol M."/>
            <person name="Bargues M."/>
            <person name="Terol J."/>
            <person name="Torres A."/>
            <person name="Perez-Perez A."/>
            <person name="Purnelle B."/>
            <person name="Bent E."/>
            <person name="Johnson S."/>
            <person name="Tacon D."/>
            <person name="Jesse T."/>
            <person name="Heijnen L."/>
            <person name="Schwarz S."/>
            <person name="Scholler P."/>
            <person name="Heber S."/>
            <person name="Francs P."/>
            <person name="Bielke C."/>
            <person name="Frishman D."/>
            <person name="Haase D."/>
            <person name="Lemcke K."/>
            <person name="Mewes H.W."/>
            <person name="Stocker S."/>
            <person name="Zaccaria P."/>
            <person name="Bevan M."/>
            <person name="Wilson R.K."/>
            <person name="de la Bastide M."/>
            <person name="Habermann K."/>
            <person name="Parnell L."/>
            <person name="Dedhia N."/>
            <person name="Gnoj L."/>
            <person name="Schutz K."/>
            <person name="Huang E."/>
            <person name="Spiegel L."/>
            <person name="Sehkon M."/>
            <person name="Murray J."/>
            <person name="Sheet P."/>
            <person name="Cordes M."/>
            <person name="Abu-Threideh J."/>
            <person name="Stoneking T."/>
            <person name="Kalicki J."/>
            <person name="Graves T."/>
            <person name="Harmon G."/>
            <person name="Edwards J."/>
            <person name="Latreille P."/>
            <person name="Courtney L."/>
            <person name="Cloud J."/>
            <person name="Abbott A."/>
            <person name="Scott K."/>
            <person name="Johnson D."/>
            <person name="Minx P."/>
            <person name="Bentley D."/>
            <person name="Fulton B."/>
            <person name="Miller N."/>
            <person name="Greco T."/>
            <person name="Kemp K."/>
            <person name="Kramer J."/>
            <person name="Fulton L."/>
            <person name="Mardis E."/>
            <person name="Dante M."/>
            <person name="Pepin K."/>
            <person name="Hillier L."/>
            <person name="Nelson J."/>
            <person name="Spieth J."/>
            <person name="Ryan E."/>
            <person name="Andrews S."/>
            <person name="Geisel C."/>
            <person name="Layman D."/>
            <person name="Du H."/>
            <person name="Ali J."/>
            <person name="Berghoff A."/>
            <person name="Jones K."/>
            <person name="Drone K."/>
            <person name="Cotton M."/>
            <person name="Joshu C."/>
            <person name="Antonoiu B."/>
            <person name="Zidanic M."/>
            <person name="Strong C."/>
            <person name="Sun H."/>
            <person name="Lamar B."/>
            <person name="Yordan C."/>
            <person name="Ma P."/>
            <person name="Zhong J."/>
            <person name="Preston R."/>
            <person name="Vil D."/>
            <person name="Shekher M."/>
            <person name="Matero A."/>
            <person name="Shah R."/>
            <person name="Swaby I.K."/>
            <person name="O'Shaughnessy A."/>
            <person name="Rodriguez M."/>
            <person name="Hoffmann J."/>
            <person name="Till S."/>
            <person name="Granat S."/>
            <person name="Shohdy N."/>
            <person name="Hasegawa A."/>
            <person name="Hameed A."/>
            <person name="Lodhi M."/>
            <person name="Johnson A."/>
            <person name="Chen E."/>
            <person name="Marra M."/>
            <person name="Martienssen R."/>
            <person name="McCombie W.R."/>
        </authorList>
    </citation>
    <scope>NUCLEOTIDE SEQUENCE [LARGE SCALE GENOMIC DNA]</scope>
    <source>
        <strain evidence="9">cv. Columbia</strain>
    </source>
</reference>
<dbReference type="PROSITE" id="PS51083">
    <property type="entry name" value="ZF_HIT"/>
    <property type="match status" value="1"/>
</dbReference>
<keyword evidence="3" id="KW-0862">Zinc</keyword>
<evidence type="ECO:0000256" key="1">
    <source>
        <dbReference type="ARBA" id="ARBA00022723"/>
    </source>
</evidence>
<dbReference type="Gene3D" id="3.30.60.190">
    <property type="match status" value="1"/>
</dbReference>
<dbReference type="Proteomes" id="UP000006548">
    <property type="component" value="Chromosome 4"/>
</dbReference>
<keyword evidence="9" id="KW-1185">Reference proteome</keyword>
<dbReference type="GO" id="GO:0000492">
    <property type="term" value="P:box C/D snoRNP assembly"/>
    <property type="evidence" value="ECO:0000318"/>
    <property type="project" value="GO_Central"/>
</dbReference>
<evidence type="ECO:0007829" key="10">
    <source>
        <dbReference type="PeptideAtlas" id="A0A1P8B7B4"/>
    </source>
</evidence>
<dbReference type="InterPro" id="IPR051639">
    <property type="entry name" value="BCD1"/>
</dbReference>
<dbReference type="PANTHER" id="PTHR13483">
    <property type="entry name" value="BOX C_D SNORNA PROTEIN 1-RELATED"/>
    <property type="match status" value="1"/>
</dbReference>
<organism evidence="8 9">
    <name type="scientific">Arabidopsis thaliana</name>
    <name type="common">Mouse-ear cress</name>
    <dbReference type="NCBI Taxonomy" id="3702"/>
    <lineage>
        <taxon>Eukaryota</taxon>
        <taxon>Viridiplantae</taxon>
        <taxon>Streptophyta</taxon>
        <taxon>Embryophyta</taxon>
        <taxon>Tracheophyta</taxon>
        <taxon>Spermatophyta</taxon>
        <taxon>Magnoliopsida</taxon>
        <taxon>eudicotyledons</taxon>
        <taxon>Gunneridae</taxon>
        <taxon>Pentapetalae</taxon>
        <taxon>rosids</taxon>
        <taxon>malvids</taxon>
        <taxon>Brassicales</taxon>
        <taxon>Brassicaceae</taxon>
        <taxon>Camelineae</taxon>
        <taxon>Arabidopsis</taxon>
    </lineage>
</organism>
<feature type="compositionally biased region" description="Basic and acidic residues" evidence="5">
    <location>
        <begin position="63"/>
        <end position="79"/>
    </location>
</feature>
<dbReference type="GO" id="GO:0000463">
    <property type="term" value="P:maturation of LSU-rRNA from tricistronic rRNA transcript (SSU-rRNA, 5.8S rRNA, LSU-rRNA)"/>
    <property type="evidence" value="ECO:0000318"/>
    <property type="project" value="GO_Central"/>
</dbReference>
<keyword evidence="2 4" id="KW-0863">Zinc-finger</keyword>
<evidence type="ECO:0000313" key="8">
    <source>
        <dbReference type="EMBL" id="ANM67482.1"/>
    </source>
</evidence>
<dbReference type="FunFam" id="3.30.60.190:FF:000004">
    <property type="entry name" value="HIT-type Zinc finger family protein"/>
    <property type="match status" value="1"/>
</dbReference>
<evidence type="ECO:0000256" key="5">
    <source>
        <dbReference type="SAM" id="MobiDB-lite"/>
    </source>
</evidence>
<dbReference type="InterPro" id="IPR007529">
    <property type="entry name" value="Znf_HIT"/>
</dbReference>
<dbReference type="InParanoid" id="A0A1P8B7B4"/>
<dbReference type="PaxDb" id="3702-AT4G28820.1"/>
<gene>
    <name evidence="7 8" type="ordered locus">At4g28820</name>
    <name evidence="8" type="ORF">F16A16.70</name>
    <name evidence="8" type="ORF">F16A16_70</name>
</gene>
<dbReference type="AlphaFoldDB" id="A0A1P8B7B4"/>
<dbReference type="CDD" id="cd23024">
    <property type="entry name" value="zf-HIT_ZNHIT2-3"/>
    <property type="match status" value="1"/>
</dbReference>
<dbReference type="Araport" id="AT4G28820"/>
<name>A0A1P8B7B4_ARATH</name>
<feature type="region of interest" description="Disordered" evidence="5">
    <location>
        <begin position="44"/>
        <end position="88"/>
    </location>
</feature>
<dbReference type="SMR" id="A0A1P8B7B4"/>
<dbReference type="ExpressionAtlas" id="A0A1P8B7B4">
    <property type="expression patterns" value="baseline and differential"/>
</dbReference>
<dbReference type="EMBL" id="CP002687">
    <property type="protein sequence ID" value="ANM67482.1"/>
    <property type="molecule type" value="Genomic_DNA"/>
</dbReference>
<evidence type="ECO:0000259" key="6">
    <source>
        <dbReference type="PROSITE" id="PS51083"/>
    </source>
</evidence>
<accession>A0A1P8B7B4</accession>
<dbReference type="FunCoup" id="A0A1P8B7B4">
    <property type="interactions" value="2813"/>
</dbReference>
<reference evidence="9" key="2">
    <citation type="journal article" date="2017" name="Plant J.">
        <title>Araport11: a complete reannotation of the Arabidopsis thaliana reference genome.</title>
        <authorList>
            <person name="Cheng C.Y."/>
            <person name="Krishnakumar V."/>
            <person name="Chan A.P."/>
            <person name="Thibaud-Nissen F."/>
            <person name="Schobel S."/>
            <person name="Town C.D."/>
        </authorList>
    </citation>
    <scope>GENOME REANNOTATION</scope>
    <source>
        <strain evidence="9">cv. Columbia</strain>
    </source>
</reference>
<evidence type="ECO:0000256" key="4">
    <source>
        <dbReference type="PROSITE-ProRule" id="PRU00453"/>
    </source>
</evidence>
<dbReference type="GO" id="GO:0008270">
    <property type="term" value="F:zinc ion binding"/>
    <property type="evidence" value="ECO:0007669"/>
    <property type="project" value="UniProtKB-UniRule"/>
</dbReference>
<evidence type="ECO:0000256" key="2">
    <source>
        <dbReference type="ARBA" id="ARBA00022771"/>
    </source>
</evidence>
<dbReference type="GeneID" id="829003"/>
<evidence type="ECO:0000256" key="3">
    <source>
        <dbReference type="ARBA" id="ARBA00022833"/>
    </source>
</evidence>
<keyword evidence="10 11" id="KW-1267">Proteomics identification</keyword>
<keyword evidence="1" id="KW-0479">Metal-binding</keyword>
<protein>
    <submittedName>
        <fullName evidence="8">HIT-type Zinc finger family protein</fullName>
    </submittedName>
</protein>
<sequence length="181" mass="19974">MCPRATQTCEICEKVVSKYKCPSCLVPYCSLGCFKIHKETPCAKPSDPSSTEEKPAASPAKEVPVKRPEEANDVVEKTQQKASAASPAKEIPVARPIIVEEEKYILEKTQFEAIASSSEIREALKDEPLQKLIYSIDSSSNPLQELDEAMGIEAFREFTDKILSNISKSNDEQFLATTCLA</sequence>
<dbReference type="TAIR" id="AT4G28820"/>
<dbReference type="ProteomicsDB" id="197429"/>
<dbReference type="STRING" id="3702.A0A1P8B7B4"/>
<dbReference type="PANTHER" id="PTHR13483:SF11">
    <property type="entry name" value="ZINC FINGER HIT DOMAIN-CONTAINING PROTEIN 3"/>
    <property type="match status" value="1"/>
</dbReference>
<feature type="domain" description="HIT-type" evidence="6">
    <location>
        <begin position="9"/>
        <end position="42"/>
    </location>
</feature>
<dbReference type="GO" id="GO:0070761">
    <property type="term" value="C:pre-snoRNP complex"/>
    <property type="evidence" value="ECO:0000318"/>
    <property type="project" value="GO_Central"/>
</dbReference>
<evidence type="ECO:0000313" key="9">
    <source>
        <dbReference type="Proteomes" id="UP000006548"/>
    </source>
</evidence>
<evidence type="ECO:0007829" key="11">
    <source>
        <dbReference type="ProteomicsDB" id="A0A1P8B7B4"/>
    </source>
</evidence>
<proteinExistence type="evidence at protein level"/>